<feature type="domain" description="HTH lysR-type" evidence="5">
    <location>
        <begin position="6"/>
        <end position="63"/>
    </location>
</feature>
<dbReference type="Gene3D" id="1.10.10.10">
    <property type="entry name" value="Winged helix-like DNA-binding domain superfamily/Winged helix DNA-binding domain"/>
    <property type="match status" value="1"/>
</dbReference>
<dbReference type="PROSITE" id="PS50931">
    <property type="entry name" value="HTH_LYSR"/>
    <property type="match status" value="1"/>
</dbReference>
<dbReference type="Proteomes" id="UP001208041">
    <property type="component" value="Unassembled WGS sequence"/>
</dbReference>
<dbReference type="InterPro" id="IPR058163">
    <property type="entry name" value="LysR-type_TF_proteobact-type"/>
</dbReference>
<keyword evidence="7" id="KW-1185">Reference proteome</keyword>
<protein>
    <submittedName>
        <fullName evidence="6">Transcriptional regulator GcvA</fullName>
    </submittedName>
</protein>
<name>A0AAE3IYK2_9RHOB</name>
<comment type="caution">
    <text evidence="6">The sequence shown here is derived from an EMBL/GenBank/DDBJ whole genome shotgun (WGS) entry which is preliminary data.</text>
</comment>
<dbReference type="CDD" id="cd08432">
    <property type="entry name" value="PBP2_GcdR_TrpI_HvrB_AmpR_like"/>
    <property type="match status" value="1"/>
</dbReference>
<evidence type="ECO:0000256" key="2">
    <source>
        <dbReference type="ARBA" id="ARBA00023015"/>
    </source>
</evidence>
<dbReference type="PRINTS" id="PR00039">
    <property type="entry name" value="HTHLYSR"/>
</dbReference>
<organism evidence="6 7">
    <name type="scientific">Halocynthiibacter halioticoli</name>
    <dbReference type="NCBI Taxonomy" id="2986804"/>
    <lineage>
        <taxon>Bacteria</taxon>
        <taxon>Pseudomonadati</taxon>
        <taxon>Pseudomonadota</taxon>
        <taxon>Alphaproteobacteria</taxon>
        <taxon>Rhodobacterales</taxon>
        <taxon>Paracoccaceae</taxon>
        <taxon>Halocynthiibacter</taxon>
    </lineage>
</organism>
<dbReference type="Pfam" id="PF03466">
    <property type="entry name" value="LysR_substrate"/>
    <property type="match status" value="1"/>
</dbReference>
<evidence type="ECO:0000256" key="4">
    <source>
        <dbReference type="ARBA" id="ARBA00023163"/>
    </source>
</evidence>
<sequence>MSDALPPLTALRAFEAAARHMSFARAADELHVTPAALSFQIKSLEAHLGTPVFKRLNRAVELTEAGAALAPSLTDGFSHLNHAWRTARRQADHSVLIITAGPAFTTKWLAPRLYGFVQAEPDIELRFSATLRMMDLARDDVDAAIRFGPGGDKGVYSRTLINEWVTPMMTPALAEQYRTPRDLLGATLLHQDIYPFRKDGLAWSSWFAAQGLPDPPENGPRFADADHAHSAALAGSGVVFGRYSLAEQAIRDGHLVAPFRLAIRTKHRYRYICPLGAETRPHLARFETWLFNEVKEMQPFSDKHDFIDEEDLAT</sequence>
<evidence type="ECO:0000256" key="3">
    <source>
        <dbReference type="ARBA" id="ARBA00023125"/>
    </source>
</evidence>
<evidence type="ECO:0000256" key="1">
    <source>
        <dbReference type="ARBA" id="ARBA00009437"/>
    </source>
</evidence>
<reference evidence="6" key="1">
    <citation type="submission" date="2022-10" db="EMBL/GenBank/DDBJ databases">
        <authorList>
            <person name="Yue Y."/>
        </authorList>
    </citation>
    <scope>NUCLEOTIDE SEQUENCE</scope>
    <source>
        <strain evidence="6">Z654</strain>
    </source>
</reference>
<accession>A0AAE3IYK2</accession>
<evidence type="ECO:0000313" key="6">
    <source>
        <dbReference type="EMBL" id="MCV6823283.1"/>
    </source>
</evidence>
<dbReference type="Gene3D" id="3.40.190.10">
    <property type="entry name" value="Periplasmic binding protein-like II"/>
    <property type="match status" value="2"/>
</dbReference>
<evidence type="ECO:0000259" key="5">
    <source>
        <dbReference type="PROSITE" id="PS50931"/>
    </source>
</evidence>
<comment type="similarity">
    <text evidence="1">Belongs to the LysR transcriptional regulatory family.</text>
</comment>
<dbReference type="AlphaFoldDB" id="A0AAE3IYK2"/>
<proteinExistence type="inferred from homology"/>
<dbReference type="RefSeq" id="WP_263952121.1">
    <property type="nucleotide sequence ID" value="NZ_JAOYFC010000001.1"/>
</dbReference>
<gene>
    <name evidence="6" type="primary">gcvA</name>
    <name evidence="6" type="ORF">OH136_01835</name>
</gene>
<dbReference type="Pfam" id="PF00126">
    <property type="entry name" value="HTH_1"/>
    <property type="match status" value="1"/>
</dbReference>
<dbReference type="InterPro" id="IPR036388">
    <property type="entry name" value="WH-like_DNA-bd_sf"/>
</dbReference>
<keyword evidence="2" id="KW-0805">Transcription regulation</keyword>
<dbReference type="GO" id="GO:0043565">
    <property type="term" value="F:sequence-specific DNA binding"/>
    <property type="evidence" value="ECO:0007669"/>
    <property type="project" value="TreeGrafter"/>
</dbReference>
<keyword evidence="3" id="KW-0238">DNA-binding</keyword>
<dbReference type="PANTHER" id="PTHR30537:SF26">
    <property type="entry name" value="GLYCINE CLEAVAGE SYSTEM TRANSCRIPTIONAL ACTIVATOR"/>
    <property type="match status" value="1"/>
</dbReference>
<dbReference type="InterPro" id="IPR005119">
    <property type="entry name" value="LysR_subst-bd"/>
</dbReference>
<dbReference type="GO" id="GO:0006351">
    <property type="term" value="P:DNA-templated transcription"/>
    <property type="evidence" value="ECO:0007669"/>
    <property type="project" value="TreeGrafter"/>
</dbReference>
<dbReference type="InterPro" id="IPR036390">
    <property type="entry name" value="WH_DNA-bd_sf"/>
</dbReference>
<dbReference type="FunFam" id="1.10.10.10:FF:000038">
    <property type="entry name" value="Glycine cleavage system transcriptional activator"/>
    <property type="match status" value="1"/>
</dbReference>
<dbReference type="PANTHER" id="PTHR30537">
    <property type="entry name" value="HTH-TYPE TRANSCRIPTIONAL REGULATOR"/>
    <property type="match status" value="1"/>
</dbReference>
<dbReference type="SUPFAM" id="SSF53850">
    <property type="entry name" value="Periplasmic binding protein-like II"/>
    <property type="match status" value="1"/>
</dbReference>
<dbReference type="NCBIfam" id="NF008352">
    <property type="entry name" value="PRK11139.1"/>
    <property type="match status" value="1"/>
</dbReference>
<dbReference type="GO" id="GO:0003700">
    <property type="term" value="F:DNA-binding transcription factor activity"/>
    <property type="evidence" value="ECO:0007669"/>
    <property type="project" value="InterPro"/>
</dbReference>
<keyword evidence="4" id="KW-0804">Transcription</keyword>
<dbReference type="InterPro" id="IPR000847">
    <property type="entry name" value="LysR_HTH_N"/>
</dbReference>
<evidence type="ECO:0000313" key="7">
    <source>
        <dbReference type="Proteomes" id="UP001208041"/>
    </source>
</evidence>
<dbReference type="SUPFAM" id="SSF46785">
    <property type="entry name" value="Winged helix' DNA-binding domain"/>
    <property type="match status" value="1"/>
</dbReference>
<dbReference type="EMBL" id="JAOYFC010000001">
    <property type="protein sequence ID" value="MCV6823283.1"/>
    <property type="molecule type" value="Genomic_DNA"/>
</dbReference>